<accession>A0A938Y3A9</accession>
<dbReference type="AlphaFoldDB" id="A0A938Y3A9"/>
<dbReference type="EMBL" id="JAERTX010000001">
    <property type="protein sequence ID" value="MBM9458362.1"/>
    <property type="molecule type" value="Genomic_DNA"/>
</dbReference>
<evidence type="ECO:0000313" key="2">
    <source>
        <dbReference type="EMBL" id="MBM9458362.1"/>
    </source>
</evidence>
<feature type="transmembrane region" description="Helical" evidence="1">
    <location>
        <begin position="66"/>
        <end position="85"/>
    </location>
</feature>
<sequence length="125" mass="13200">MKPSLQHASLWLGLWLASLVVVVALSLGSPPPGPEVPNADKWQHFLTYGVLAAAAVQVFRRGTPLLLACAGVVLLGIGLEVAQGTLTATRQMDWRDAVANTAGVLLGAATVLTPLRDVLVRRGWI</sequence>
<dbReference type="PANTHER" id="PTHR28008:SF1">
    <property type="entry name" value="DOMAIN PROTEIN, PUTATIVE (AFU_ORTHOLOGUE AFUA_3G10980)-RELATED"/>
    <property type="match status" value="1"/>
</dbReference>
<gene>
    <name evidence="2" type="ORF">JK386_00420</name>
</gene>
<dbReference type="PANTHER" id="PTHR28008">
    <property type="entry name" value="DOMAIN PROTEIN, PUTATIVE (AFU_ORTHOLOGUE AFUA_3G10980)-RELATED"/>
    <property type="match status" value="1"/>
</dbReference>
<feature type="transmembrane region" description="Helical" evidence="1">
    <location>
        <begin position="42"/>
        <end position="59"/>
    </location>
</feature>
<proteinExistence type="predicted"/>
<keyword evidence="3" id="KW-1185">Reference proteome</keyword>
<keyword evidence="1" id="KW-0472">Membrane</keyword>
<keyword evidence="1" id="KW-0812">Transmembrane</keyword>
<feature type="transmembrane region" description="Helical" evidence="1">
    <location>
        <begin position="97"/>
        <end position="115"/>
    </location>
</feature>
<name>A0A938Y3A9_9ACTN</name>
<reference evidence="2" key="1">
    <citation type="submission" date="2021-01" db="EMBL/GenBank/DDBJ databases">
        <title>Novel species in genus Nocardioides.</title>
        <authorList>
            <person name="Zhang G."/>
        </authorList>
    </citation>
    <scope>NUCLEOTIDE SEQUENCE</scope>
    <source>
        <strain evidence="2">Zg-536</strain>
    </source>
</reference>
<dbReference type="Proteomes" id="UP000663791">
    <property type="component" value="Unassembled WGS sequence"/>
</dbReference>
<dbReference type="NCBIfam" id="NF037970">
    <property type="entry name" value="vanZ_1"/>
    <property type="match status" value="1"/>
</dbReference>
<organism evidence="2 3">
    <name type="scientific">Nocardioides faecalis</name>
    <dbReference type="NCBI Taxonomy" id="2803858"/>
    <lineage>
        <taxon>Bacteria</taxon>
        <taxon>Bacillati</taxon>
        <taxon>Actinomycetota</taxon>
        <taxon>Actinomycetes</taxon>
        <taxon>Propionibacteriales</taxon>
        <taxon>Nocardioidaceae</taxon>
        <taxon>Nocardioides</taxon>
    </lineage>
</organism>
<dbReference type="RefSeq" id="WP_205289676.1">
    <property type="nucleotide sequence ID" value="NZ_CP074406.1"/>
</dbReference>
<evidence type="ECO:0000313" key="3">
    <source>
        <dbReference type="Proteomes" id="UP000663791"/>
    </source>
</evidence>
<comment type="caution">
    <text evidence="2">The sequence shown here is derived from an EMBL/GenBank/DDBJ whole genome shotgun (WGS) entry which is preliminary data.</text>
</comment>
<keyword evidence="1" id="KW-1133">Transmembrane helix</keyword>
<protein>
    <submittedName>
        <fullName evidence="2">VanZ family protein</fullName>
    </submittedName>
</protein>
<evidence type="ECO:0000256" key="1">
    <source>
        <dbReference type="SAM" id="Phobius"/>
    </source>
</evidence>